<dbReference type="RefSeq" id="WP_303679542.1">
    <property type="nucleotide sequence ID" value="NZ_DBFOYN010000090.1"/>
</dbReference>
<proteinExistence type="predicted"/>
<evidence type="ECO:0000313" key="2">
    <source>
        <dbReference type="Proteomes" id="UP000186777"/>
    </source>
</evidence>
<name>A0A1Q6R728_9FIRM</name>
<accession>A0A1Q6R728</accession>
<protein>
    <submittedName>
        <fullName evidence="1">Uncharacterized protein</fullName>
    </submittedName>
</protein>
<dbReference type="AlphaFoldDB" id="A0A1Q6R728"/>
<dbReference type="EMBL" id="MNTG01000024">
    <property type="protein sequence ID" value="OLA38183.1"/>
    <property type="molecule type" value="Genomic_DNA"/>
</dbReference>
<evidence type="ECO:0000313" key="1">
    <source>
        <dbReference type="EMBL" id="OLA38183.1"/>
    </source>
</evidence>
<sequence>MVTFKLVEETDEYLLYWYYAEGNESLKPGIIIVDKINGKIDITELAEDDWERDISVEELNELAESVNREIREEGGTDFLELATEPEHSVFFGDHAVNAIWDKLREGIVPKKGARAWY</sequence>
<comment type="caution">
    <text evidence="1">The sequence shown here is derived from an EMBL/GenBank/DDBJ whole genome shotgun (WGS) entry which is preliminary data.</text>
</comment>
<gene>
    <name evidence="1" type="ORF">BHW43_03555</name>
</gene>
<reference evidence="1 2" key="1">
    <citation type="journal article" date="2016" name="Nat. Biotechnol.">
        <title>Measurement of bacterial replication rates in microbial communities.</title>
        <authorList>
            <person name="Brown C.T."/>
            <person name="Olm M.R."/>
            <person name="Thomas B.C."/>
            <person name="Banfield J.F."/>
        </authorList>
    </citation>
    <scope>NUCLEOTIDE SEQUENCE [LARGE SCALE GENOMIC DNA]</scope>
    <source>
        <strain evidence="1">46_33</strain>
    </source>
</reference>
<organism evidence="1 2">
    <name type="scientific">Phascolarctobacterium succinatutens</name>
    <dbReference type="NCBI Taxonomy" id="626940"/>
    <lineage>
        <taxon>Bacteria</taxon>
        <taxon>Bacillati</taxon>
        <taxon>Bacillota</taxon>
        <taxon>Negativicutes</taxon>
        <taxon>Acidaminococcales</taxon>
        <taxon>Acidaminococcaceae</taxon>
        <taxon>Phascolarctobacterium</taxon>
    </lineage>
</organism>
<dbReference type="Proteomes" id="UP000186777">
    <property type="component" value="Unassembled WGS sequence"/>
</dbReference>